<protein>
    <submittedName>
        <fullName evidence="1">Uncharacterized protein</fullName>
    </submittedName>
</protein>
<gene>
    <name evidence="1" type="ORF">CDAR_205451</name>
</gene>
<organism evidence="1 2">
    <name type="scientific">Caerostris darwini</name>
    <dbReference type="NCBI Taxonomy" id="1538125"/>
    <lineage>
        <taxon>Eukaryota</taxon>
        <taxon>Metazoa</taxon>
        <taxon>Ecdysozoa</taxon>
        <taxon>Arthropoda</taxon>
        <taxon>Chelicerata</taxon>
        <taxon>Arachnida</taxon>
        <taxon>Araneae</taxon>
        <taxon>Araneomorphae</taxon>
        <taxon>Entelegynae</taxon>
        <taxon>Araneoidea</taxon>
        <taxon>Araneidae</taxon>
        <taxon>Caerostris</taxon>
    </lineage>
</organism>
<dbReference type="EMBL" id="BPLQ01015067">
    <property type="protein sequence ID" value="GIY85609.1"/>
    <property type="molecule type" value="Genomic_DNA"/>
</dbReference>
<evidence type="ECO:0000313" key="2">
    <source>
        <dbReference type="Proteomes" id="UP001054837"/>
    </source>
</evidence>
<sequence length="176" mass="20212">MRRDHPANPYASKYSVLKSHAQVVTYGDSIIKWSLTVLKPCSAPNLCRNIGQKFQKDHLKEIDICLSVHSSVHLVRCICVPNSQPRFLSRKRFRAFIYNSVYNVLSHQNTSNSPSQAVTLGQELMSSTFHRPIVSCYREIMKSLSWRCDKDDYGCDYQSTLEVREEVQKGVLEIVN</sequence>
<evidence type="ECO:0000313" key="1">
    <source>
        <dbReference type="EMBL" id="GIY85609.1"/>
    </source>
</evidence>
<keyword evidence="2" id="KW-1185">Reference proteome</keyword>
<name>A0AAV4WVE3_9ARAC</name>
<comment type="caution">
    <text evidence="1">The sequence shown here is derived from an EMBL/GenBank/DDBJ whole genome shotgun (WGS) entry which is preliminary data.</text>
</comment>
<reference evidence="1 2" key="1">
    <citation type="submission" date="2021-06" db="EMBL/GenBank/DDBJ databases">
        <title>Caerostris darwini draft genome.</title>
        <authorList>
            <person name="Kono N."/>
            <person name="Arakawa K."/>
        </authorList>
    </citation>
    <scope>NUCLEOTIDE SEQUENCE [LARGE SCALE GENOMIC DNA]</scope>
</reference>
<dbReference type="AlphaFoldDB" id="A0AAV4WVE3"/>
<accession>A0AAV4WVE3</accession>
<proteinExistence type="predicted"/>
<dbReference type="Proteomes" id="UP001054837">
    <property type="component" value="Unassembled WGS sequence"/>
</dbReference>